<keyword evidence="3" id="KW-0963">Cytoplasm</keyword>
<evidence type="ECO:0000313" key="9">
    <source>
        <dbReference type="EMBL" id="OEJ64320.1"/>
    </source>
</evidence>
<proteinExistence type="inferred from homology"/>
<evidence type="ECO:0000256" key="7">
    <source>
        <dbReference type="SAM" id="MobiDB-lite"/>
    </source>
</evidence>
<dbReference type="Pfam" id="PF02562">
    <property type="entry name" value="PhoH"/>
    <property type="match status" value="1"/>
</dbReference>
<comment type="caution">
    <text evidence="9">The sequence shown here is derived from an EMBL/GenBank/DDBJ whole genome shotgun (WGS) entry which is preliminary data.</text>
</comment>
<dbReference type="GO" id="GO:0005829">
    <property type="term" value="C:cytosol"/>
    <property type="evidence" value="ECO:0007669"/>
    <property type="project" value="TreeGrafter"/>
</dbReference>
<dbReference type="STRING" id="28181.BEN30_16700"/>
<dbReference type="Gene3D" id="3.40.50.300">
    <property type="entry name" value="P-loop containing nucleotide triphosphate hydrolases"/>
    <property type="match status" value="1"/>
</dbReference>
<gene>
    <name evidence="9" type="ORF">BEN30_16700</name>
</gene>
<evidence type="ECO:0000256" key="6">
    <source>
        <dbReference type="ARBA" id="ARBA00039970"/>
    </source>
</evidence>
<dbReference type="GO" id="GO:0005524">
    <property type="term" value="F:ATP binding"/>
    <property type="evidence" value="ECO:0007669"/>
    <property type="project" value="UniProtKB-KW"/>
</dbReference>
<comment type="subcellular location">
    <subcellularLocation>
        <location evidence="1">Cytoplasm</location>
    </subcellularLocation>
</comment>
<feature type="compositionally biased region" description="Basic and acidic residues" evidence="7">
    <location>
        <begin position="349"/>
        <end position="363"/>
    </location>
</feature>
<dbReference type="SUPFAM" id="SSF52540">
    <property type="entry name" value="P-loop containing nucleoside triphosphate hydrolases"/>
    <property type="match status" value="1"/>
</dbReference>
<dbReference type="PANTHER" id="PTHR30473">
    <property type="entry name" value="PROTEIN PHOH"/>
    <property type="match status" value="1"/>
</dbReference>
<organism evidence="9 10">
    <name type="scientific">Magnetovibrio blakemorei</name>
    <dbReference type="NCBI Taxonomy" id="28181"/>
    <lineage>
        <taxon>Bacteria</taxon>
        <taxon>Pseudomonadati</taxon>
        <taxon>Pseudomonadota</taxon>
        <taxon>Alphaproteobacteria</taxon>
        <taxon>Rhodospirillales</taxon>
        <taxon>Magnetovibrionaceae</taxon>
        <taxon>Magnetovibrio</taxon>
    </lineage>
</organism>
<evidence type="ECO:0000256" key="3">
    <source>
        <dbReference type="ARBA" id="ARBA00022490"/>
    </source>
</evidence>
<accession>A0A1E5Q3I1</accession>
<keyword evidence="5" id="KW-0067">ATP-binding</keyword>
<evidence type="ECO:0000256" key="4">
    <source>
        <dbReference type="ARBA" id="ARBA00022741"/>
    </source>
</evidence>
<dbReference type="AlphaFoldDB" id="A0A1E5Q3I1"/>
<dbReference type="InterPro" id="IPR003714">
    <property type="entry name" value="PhoH"/>
</dbReference>
<dbReference type="FunFam" id="3.40.50.300:FF:000013">
    <property type="entry name" value="PhoH family ATPase"/>
    <property type="match status" value="1"/>
</dbReference>
<feature type="domain" description="PhoH-like protein" evidence="8">
    <location>
        <begin position="134"/>
        <end position="337"/>
    </location>
</feature>
<protein>
    <recommendedName>
        <fullName evidence="6">PhoH-like protein</fullName>
    </recommendedName>
</protein>
<keyword evidence="10" id="KW-1185">Reference proteome</keyword>
<feature type="region of interest" description="Disordered" evidence="7">
    <location>
        <begin position="343"/>
        <end position="363"/>
    </location>
</feature>
<evidence type="ECO:0000256" key="1">
    <source>
        <dbReference type="ARBA" id="ARBA00004496"/>
    </source>
</evidence>
<feature type="region of interest" description="Disordered" evidence="7">
    <location>
        <begin position="1"/>
        <end position="29"/>
    </location>
</feature>
<keyword evidence="4" id="KW-0547">Nucleotide-binding</keyword>
<reference evidence="10" key="1">
    <citation type="submission" date="2016-07" db="EMBL/GenBank/DDBJ databases">
        <authorList>
            <person name="Florea S."/>
            <person name="Webb J.S."/>
            <person name="Jaromczyk J."/>
            <person name="Schardl C.L."/>
        </authorList>
    </citation>
    <scope>NUCLEOTIDE SEQUENCE [LARGE SCALE GENOMIC DNA]</scope>
    <source>
        <strain evidence="10">MV-1</strain>
    </source>
</reference>
<evidence type="ECO:0000313" key="10">
    <source>
        <dbReference type="Proteomes" id="UP000095347"/>
    </source>
</evidence>
<sequence>MRVSKQPRLATKAKAKPKPIMGTKRESAEPQTARLTFADNQLAQALFGAHSVHLVQLETGLGVTIAPRGADLAITGTASAVTMAERILVRLYDRLAQGGMVGTDEVAAALRMSAQPGGKISDVNVEVHTKRRVISPRSTTQAAYLKAIDECELVFGSGPAGTGKTYLAVAKAVELLVRGDVDRIILSRPAVEAGEQLGFLPGDMQEKVDPYLRPLYDALYDMLPADQVEKRLENGEIEVAPLAFMRGRTLANAFVILDEAQNTTAVQMKMFLTRLGENARMVVTGDLSQVDLPRGIRSGLRDAWDILTDVKGIAFVEFNASDVVRHPIVTRIVNAYDAVEKRRRSSAPYEHENEVDRKSDKKS</sequence>
<evidence type="ECO:0000259" key="8">
    <source>
        <dbReference type="Pfam" id="PF02562"/>
    </source>
</evidence>
<evidence type="ECO:0000256" key="2">
    <source>
        <dbReference type="ARBA" id="ARBA00010393"/>
    </source>
</evidence>
<evidence type="ECO:0000256" key="5">
    <source>
        <dbReference type="ARBA" id="ARBA00022840"/>
    </source>
</evidence>
<dbReference type="InterPro" id="IPR051451">
    <property type="entry name" value="PhoH2-like"/>
</dbReference>
<dbReference type="EMBL" id="MCGG01000072">
    <property type="protein sequence ID" value="OEJ64320.1"/>
    <property type="molecule type" value="Genomic_DNA"/>
</dbReference>
<dbReference type="InterPro" id="IPR027417">
    <property type="entry name" value="P-loop_NTPase"/>
</dbReference>
<name>A0A1E5Q3I1_9PROT</name>
<dbReference type="PANTHER" id="PTHR30473:SF1">
    <property type="entry name" value="PHOH-LIKE PROTEIN"/>
    <property type="match status" value="1"/>
</dbReference>
<dbReference type="Proteomes" id="UP000095347">
    <property type="component" value="Unassembled WGS sequence"/>
</dbReference>
<comment type="similarity">
    <text evidence="2">Belongs to the PhoH family.</text>
</comment>